<evidence type="ECO:0000313" key="7">
    <source>
        <dbReference type="Proteomes" id="UP000298588"/>
    </source>
</evidence>
<dbReference type="OrthoDB" id="9786548at2"/>
<dbReference type="InterPro" id="IPR050595">
    <property type="entry name" value="Bact_response_regulator"/>
</dbReference>
<sequence>MVAHPLAFQRRLIRSALSGLGRFHESRTGFDVIEAAERLRPDLIVMNRKLHGLDALESTKLLRSSASELRFVSIIMLSGDTTQAMLKAALAAGVNDIVAKPFSLAIMRRRSEILLQEPLPFLRTRTFFGPVPRSERIAADVIQKASALRTTSLTCAIRMQPVDQERCPLTRNCVCRRYVKGQAPPPVHTGSGFEVVEL</sequence>
<proteinExistence type="predicted"/>
<comment type="caution">
    <text evidence="4">Lacks conserved residue(s) required for the propagation of feature annotation.</text>
</comment>
<dbReference type="InterPro" id="IPR011006">
    <property type="entry name" value="CheY-like_superfamily"/>
</dbReference>
<name>A0A4D7QMG5_9HYPH</name>
<dbReference type="AlphaFoldDB" id="A0A4D7QMG5"/>
<gene>
    <name evidence="6" type="ORF">E8L99_11245</name>
</gene>
<accession>A0A4D7QMG5</accession>
<evidence type="ECO:0000256" key="2">
    <source>
        <dbReference type="ARBA" id="ARBA00023015"/>
    </source>
</evidence>
<dbReference type="EMBL" id="CP039865">
    <property type="protein sequence ID" value="QCK86287.1"/>
    <property type="molecule type" value="Genomic_DNA"/>
</dbReference>
<dbReference type="Gene3D" id="3.40.50.2300">
    <property type="match status" value="1"/>
</dbReference>
<dbReference type="KEGG" id="paqt:E8L99_11245"/>
<evidence type="ECO:0000256" key="3">
    <source>
        <dbReference type="ARBA" id="ARBA00023163"/>
    </source>
</evidence>
<dbReference type="PROSITE" id="PS50110">
    <property type="entry name" value="RESPONSE_REGULATORY"/>
    <property type="match status" value="1"/>
</dbReference>
<keyword evidence="2" id="KW-0805">Transcription regulation</keyword>
<dbReference type="PANTHER" id="PTHR44591:SF3">
    <property type="entry name" value="RESPONSE REGULATORY DOMAIN-CONTAINING PROTEIN"/>
    <property type="match status" value="1"/>
</dbReference>
<keyword evidence="7" id="KW-1185">Reference proteome</keyword>
<keyword evidence="1" id="KW-0597">Phosphoprotein</keyword>
<keyword evidence="3" id="KW-0804">Transcription</keyword>
<dbReference type="RefSeq" id="WP_137099619.1">
    <property type="nucleotide sequence ID" value="NZ_CP039865.1"/>
</dbReference>
<evidence type="ECO:0000256" key="4">
    <source>
        <dbReference type="PROSITE-ProRule" id="PRU00169"/>
    </source>
</evidence>
<dbReference type="GO" id="GO:0000160">
    <property type="term" value="P:phosphorelay signal transduction system"/>
    <property type="evidence" value="ECO:0007669"/>
    <property type="project" value="InterPro"/>
</dbReference>
<dbReference type="SUPFAM" id="SSF52172">
    <property type="entry name" value="CheY-like"/>
    <property type="match status" value="1"/>
</dbReference>
<dbReference type="Pfam" id="PF00072">
    <property type="entry name" value="Response_reg"/>
    <property type="match status" value="1"/>
</dbReference>
<feature type="domain" description="Response regulatory" evidence="5">
    <location>
        <begin position="1"/>
        <end position="115"/>
    </location>
</feature>
<organism evidence="6 7">
    <name type="scientific">Phreatobacter aquaticus</name>
    <dbReference type="NCBI Taxonomy" id="2570229"/>
    <lineage>
        <taxon>Bacteria</taxon>
        <taxon>Pseudomonadati</taxon>
        <taxon>Pseudomonadota</taxon>
        <taxon>Alphaproteobacteria</taxon>
        <taxon>Hyphomicrobiales</taxon>
        <taxon>Phreatobacteraceae</taxon>
        <taxon>Phreatobacter</taxon>
    </lineage>
</organism>
<dbReference type="PANTHER" id="PTHR44591">
    <property type="entry name" value="STRESS RESPONSE REGULATOR PROTEIN 1"/>
    <property type="match status" value="1"/>
</dbReference>
<dbReference type="InterPro" id="IPR001789">
    <property type="entry name" value="Sig_transdc_resp-reg_receiver"/>
</dbReference>
<dbReference type="Proteomes" id="UP000298588">
    <property type="component" value="Chromosome"/>
</dbReference>
<evidence type="ECO:0000313" key="6">
    <source>
        <dbReference type="EMBL" id="QCK86287.1"/>
    </source>
</evidence>
<evidence type="ECO:0000256" key="1">
    <source>
        <dbReference type="ARBA" id="ARBA00022553"/>
    </source>
</evidence>
<evidence type="ECO:0000259" key="5">
    <source>
        <dbReference type="PROSITE" id="PS50110"/>
    </source>
</evidence>
<dbReference type="CDD" id="cd00156">
    <property type="entry name" value="REC"/>
    <property type="match status" value="1"/>
</dbReference>
<reference evidence="6 7" key="1">
    <citation type="submission" date="2019-04" db="EMBL/GenBank/DDBJ databases">
        <title>Phreatobacter aquaticus sp. nov.</title>
        <authorList>
            <person name="Choi A."/>
            <person name="Baek K."/>
        </authorList>
    </citation>
    <scope>NUCLEOTIDE SEQUENCE [LARGE SCALE GENOMIC DNA]</scope>
    <source>
        <strain evidence="6 7">NMCR1094</strain>
    </source>
</reference>
<dbReference type="SMART" id="SM00448">
    <property type="entry name" value="REC"/>
    <property type="match status" value="1"/>
</dbReference>
<protein>
    <submittedName>
        <fullName evidence="6">Response regulator</fullName>
    </submittedName>
</protein>